<keyword evidence="2" id="KW-0645">Protease</keyword>
<evidence type="ECO:0000256" key="4">
    <source>
        <dbReference type="ARBA" id="ARBA00022771"/>
    </source>
</evidence>
<dbReference type="InterPro" id="IPR003323">
    <property type="entry name" value="OTU_dom"/>
</dbReference>
<keyword evidence="7 9" id="KW-0788">Thiol protease</keyword>
<dbReference type="InterPro" id="IPR048857">
    <property type="entry name" value="OTU1_Ubl"/>
</dbReference>
<evidence type="ECO:0000256" key="8">
    <source>
        <dbReference type="ARBA" id="ARBA00022833"/>
    </source>
</evidence>
<evidence type="ECO:0000259" key="10">
    <source>
        <dbReference type="PROSITE" id="PS50802"/>
    </source>
</evidence>
<dbReference type="GO" id="GO:0005829">
    <property type="term" value="C:cytosol"/>
    <property type="evidence" value="ECO:0007669"/>
    <property type="project" value="TreeGrafter"/>
</dbReference>
<proteinExistence type="predicted"/>
<dbReference type="EC" id="3.4.19.12" evidence="9"/>
<keyword evidence="9" id="KW-0963">Cytoplasm</keyword>
<dbReference type="Pfam" id="PF02338">
    <property type="entry name" value="OTU"/>
    <property type="match status" value="1"/>
</dbReference>
<dbReference type="CDD" id="cd22745">
    <property type="entry name" value="OTU_OTU1"/>
    <property type="match status" value="1"/>
</dbReference>
<keyword evidence="8" id="KW-0862">Zinc</keyword>
<dbReference type="SUPFAM" id="SSF54236">
    <property type="entry name" value="Ubiquitin-like"/>
    <property type="match status" value="1"/>
</dbReference>
<name>A0A7R9YGL3_9STRA</name>
<evidence type="ECO:0000256" key="6">
    <source>
        <dbReference type="ARBA" id="ARBA00022801"/>
    </source>
</evidence>
<organism evidence="11">
    <name type="scientific">Pinguiococcus pyrenoidosus</name>
    <dbReference type="NCBI Taxonomy" id="172671"/>
    <lineage>
        <taxon>Eukaryota</taxon>
        <taxon>Sar</taxon>
        <taxon>Stramenopiles</taxon>
        <taxon>Ochrophyta</taxon>
        <taxon>Pinguiophyceae</taxon>
        <taxon>Pinguiochrysidales</taxon>
        <taxon>Pinguiochrysidaceae</taxon>
        <taxon>Pinguiococcus</taxon>
    </lineage>
</organism>
<sequence length="316" mass="34199">MSEFQFKVSSASQRPQRLRLAADATLGDLKEKIAGTFGISQDKQKLLAGFPPSVVEESRDLAPLKAVFPSGREAITVQEQEASGESEEAAAQPESGERLGVVRVPSDNSCLFACVAQALGLARPSDGEYSEALQKMRRIISGTILQNPALYSEAVLGRAVDDYCAWIEDAKSWGGEIEMSILANHFDVTIVAVAVEDGQVYRYSGGLGLERAQGIEFAERWPLRAEEQPFCVLIYDGIHYDYIAAGGSGTFFGAPDEHEALKSVQQVAEQLRKEKAFVNVNSFALVCNQCGTQLVGQEAATEHAMKTGHTNFGQSS</sequence>
<keyword evidence="5 9" id="KW-0833">Ubl conjugation pathway</keyword>
<dbReference type="GO" id="GO:0004843">
    <property type="term" value="F:cysteine-type deubiquitinase activity"/>
    <property type="evidence" value="ECO:0007669"/>
    <property type="project" value="UniProtKB-UniRule"/>
</dbReference>
<dbReference type="InterPro" id="IPR038765">
    <property type="entry name" value="Papain-like_cys_pep_sf"/>
</dbReference>
<evidence type="ECO:0000313" key="11">
    <source>
        <dbReference type="EMBL" id="CAD8265027.1"/>
    </source>
</evidence>
<dbReference type="GO" id="GO:0036503">
    <property type="term" value="P:ERAD pathway"/>
    <property type="evidence" value="ECO:0007669"/>
    <property type="project" value="TreeGrafter"/>
</dbReference>
<comment type="function">
    <text evidence="9">Hydrolase that can remove conjugated ubiquitin from proteins and may therefore play an important regulatory role at the level of protein turnover by preventing degradation.</text>
</comment>
<reference evidence="11" key="1">
    <citation type="submission" date="2021-01" db="EMBL/GenBank/DDBJ databases">
        <authorList>
            <person name="Corre E."/>
            <person name="Pelletier E."/>
            <person name="Niang G."/>
            <person name="Scheremetjew M."/>
            <person name="Finn R."/>
            <person name="Kale V."/>
            <person name="Holt S."/>
            <person name="Cochrane G."/>
            <person name="Meng A."/>
            <person name="Brown T."/>
            <person name="Cohen L."/>
        </authorList>
    </citation>
    <scope>NUCLEOTIDE SEQUENCE</scope>
    <source>
        <strain evidence="11">CCMP2078</strain>
    </source>
</reference>
<accession>A0A7R9YGL3</accession>
<dbReference type="PANTHER" id="PTHR13312">
    <property type="entry name" value="HIV-INDUCED PROTEIN-7-LIKE PROTEASE"/>
    <property type="match status" value="1"/>
</dbReference>
<evidence type="ECO:0000256" key="3">
    <source>
        <dbReference type="ARBA" id="ARBA00022723"/>
    </source>
</evidence>
<protein>
    <recommendedName>
        <fullName evidence="9">Ubiquitin thioesterase OTU</fullName>
        <ecNumber evidence="9">3.4.19.12</ecNumber>
    </recommendedName>
</protein>
<dbReference type="GO" id="GO:0030968">
    <property type="term" value="P:endoplasmic reticulum unfolded protein response"/>
    <property type="evidence" value="ECO:0007669"/>
    <property type="project" value="TreeGrafter"/>
</dbReference>
<evidence type="ECO:0000256" key="1">
    <source>
        <dbReference type="ARBA" id="ARBA00000707"/>
    </source>
</evidence>
<dbReference type="PROSITE" id="PS50802">
    <property type="entry name" value="OTU"/>
    <property type="match status" value="1"/>
</dbReference>
<feature type="domain" description="OTU" evidence="10">
    <location>
        <begin position="99"/>
        <end position="246"/>
    </location>
</feature>
<dbReference type="Gene3D" id="3.10.20.90">
    <property type="entry name" value="Phosphatidylinositol 3-kinase Catalytic Subunit, Chain A, domain 1"/>
    <property type="match status" value="1"/>
</dbReference>
<evidence type="ECO:0000256" key="9">
    <source>
        <dbReference type="RuleBase" id="RU367104"/>
    </source>
</evidence>
<keyword evidence="4" id="KW-0863">Zinc-finger</keyword>
<keyword evidence="3" id="KW-0479">Metal-binding</keyword>
<dbReference type="Pfam" id="PF21403">
    <property type="entry name" value="OTU1_UBXL"/>
    <property type="match status" value="1"/>
</dbReference>
<gene>
    <name evidence="11" type="ORF">PPYR1160_LOCUS14530</name>
</gene>
<evidence type="ECO:0000256" key="5">
    <source>
        <dbReference type="ARBA" id="ARBA00022786"/>
    </source>
</evidence>
<comment type="catalytic activity">
    <reaction evidence="1 9">
        <text>Thiol-dependent hydrolysis of ester, thioester, amide, peptide and isopeptide bonds formed by the C-terminal Gly of ubiquitin (a 76-residue protein attached to proteins as an intracellular targeting signal).</text>
        <dbReference type="EC" id="3.4.19.12"/>
    </reaction>
</comment>
<dbReference type="InterPro" id="IPR029071">
    <property type="entry name" value="Ubiquitin-like_domsf"/>
</dbReference>
<dbReference type="GO" id="GO:0016579">
    <property type="term" value="P:protein deubiquitination"/>
    <property type="evidence" value="ECO:0007669"/>
    <property type="project" value="TreeGrafter"/>
</dbReference>
<dbReference type="PANTHER" id="PTHR13312:SF0">
    <property type="entry name" value="UBIQUITIN THIOESTERASE OTU1"/>
    <property type="match status" value="1"/>
</dbReference>
<dbReference type="AlphaFoldDB" id="A0A7R9YGL3"/>
<comment type="subcellular location">
    <subcellularLocation>
        <location evidence="9">Cytoplasm</location>
    </subcellularLocation>
</comment>
<keyword evidence="6 9" id="KW-0378">Hydrolase</keyword>
<dbReference type="EMBL" id="HBEA01019101">
    <property type="protein sequence ID" value="CAD8265027.1"/>
    <property type="molecule type" value="Transcribed_RNA"/>
</dbReference>
<dbReference type="Gene3D" id="3.90.70.80">
    <property type="match status" value="1"/>
</dbReference>
<dbReference type="InterPro" id="IPR057766">
    <property type="entry name" value="Znf-C2H2_OTU1-like_C"/>
</dbReference>
<dbReference type="Pfam" id="PF24560">
    <property type="entry name" value="zf-C2H2_OTU1_C"/>
    <property type="match status" value="1"/>
</dbReference>
<evidence type="ECO:0000256" key="7">
    <source>
        <dbReference type="ARBA" id="ARBA00022807"/>
    </source>
</evidence>
<dbReference type="GO" id="GO:0005634">
    <property type="term" value="C:nucleus"/>
    <property type="evidence" value="ECO:0007669"/>
    <property type="project" value="TreeGrafter"/>
</dbReference>
<dbReference type="SUPFAM" id="SSF54001">
    <property type="entry name" value="Cysteine proteinases"/>
    <property type="match status" value="1"/>
</dbReference>
<evidence type="ECO:0000256" key="2">
    <source>
        <dbReference type="ARBA" id="ARBA00022670"/>
    </source>
</evidence>